<reference evidence="2" key="2">
    <citation type="journal article" date="2021" name="Syst. Appl. Microbiol.">
        <title>Roseomonas hellenica sp. nov., isolated from roots of wild-growing Alkanna tinctoria.</title>
        <authorList>
            <person name="Rat A."/>
            <person name="Naranjo H.D."/>
            <person name="Lebbe L."/>
            <person name="Cnockaert M."/>
            <person name="Krigas N."/>
            <person name="Grigoriadou K."/>
            <person name="Maloupa E."/>
            <person name="Willems A."/>
        </authorList>
    </citation>
    <scope>NUCLEOTIDE SEQUENCE</scope>
    <source>
        <strain evidence="2">LMG 28251</strain>
    </source>
</reference>
<accession>A0AAF1JU22</accession>
<proteinExistence type="predicted"/>
<dbReference type="EMBL" id="JAAEDH010000001">
    <property type="protein sequence ID" value="MBR0653635.1"/>
    <property type="molecule type" value="Genomic_DNA"/>
</dbReference>
<keyword evidence="3" id="KW-1185">Reference proteome</keyword>
<reference evidence="2" key="1">
    <citation type="submission" date="2020-01" db="EMBL/GenBank/DDBJ databases">
        <authorList>
            <person name="Rat A."/>
        </authorList>
    </citation>
    <scope>NUCLEOTIDE SEQUENCE</scope>
    <source>
        <strain evidence="2">LMG 28251</strain>
    </source>
</reference>
<feature type="region of interest" description="Disordered" evidence="1">
    <location>
        <begin position="74"/>
        <end position="154"/>
    </location>
</feature>
<dbReference type="Proteomes" id="UP001196068">
    <property type="component" value="Unassembled WGS sequence"/>
</dbReference>
<feature type="region of interest" description="Disordered" evidence="1">
    <location>
        <begin position="1"/>
        <end position="51"/>
    </location>
</feature>
<feature type="compositionally biased region" description="Pro residues" evidence="1">
    <location>
        <begin position="108"/>
        <end position="120"/>
    </location>
</feature>
<organism evidence="2 3">
    <name type="scientific">Plastoroseomonas arctica</name>
    <dbReference type="NCBI Taxonomy" id="1509237"/>
    <lineage>
        <taxon>Bacteria</taxon>
        <taxon>Pseudomonadati</taxon>
        <taxon>Pseudomonadota</taxon>
        <taxon>Alphaproteobacteria</taxon>
        <taxon>Acetobacterales</taxon>
        <taxon>Acetobacteraceae</taxon>
        <taxon>Plastoroseomonas</taxon>
    </lineage>
</organism>
<protein>
    <submittedName>
        <fullName evidence="2">Uncharacterized protein</fullName>
    </submittedName>
</protein>
<dbReference type="AlphaFoldDB" id="A0AAF1JU22"/>
<sequence length="154" mass="15276">MLALAGCGGTDPRTTIARAFGPSTEGRDAPPGLEEGTPYPAIGSVPARPTRPDAALRLALTERLARERAVSRIEVPVAASAREPVGAGGGLPGPPERPRLGPSVVAGPPVPNAPALPTAPTPRGAAPEAPPADMLAPGAPALPGSDLLAPPRLP</sequence>
<gene>
    <name evidence="2" type="ORF">GXW79_00935</name>
</gene>
<evidence type="ECO:0000313" key="2">
    <source>
        <dbReference type="EMBL" id="MBR0653635.1"/>
    </source>
</evidence>
<comment type="caution">
    <text evidence="2">The sequence shown here is derived from an EMBL/GenBank/DDBJ whole genome shotgun (WGS) entry which is preliminary data.</text>
</comment>
<dbReference type="RefSeq" id="WP_211872329.1">
    <property type="nucleotide sequence ID" value="NZ_JAAEDH010000001.1"/>
</dbReference>
<evidence type="ECO:0000256" key="1">
    <source>
        <dbReference type="SAM" id="MobiDB-lite"/>
    </source>
</evidence>
<evidence type="ECO:0000313" key="3">
    <source>
        <dbReference type="Proteomes" id="UP001196068"/>
    </source>
</evidence>
<name>A0AAF1JU22_9PROT</name>